<reference evidence="1 2" key="1">
    <citation type="journal article" date="2018" name="Nat. Biotechnol.">
        <title>A standardized bacterial taxonomy based on genome phylogeny substantially revises the tree of life.</title>
        <authorList>
            <person name="Parks D.H."/>
            <person name="Chuvochina M."/>
            <person name="Waite D.W."/>
            <person name="Rinke C."/>
            <person name="Skarshewski A."/>
            <person name="Chaumeil P.A."/>
            <person name="Hugenholtz P."/>
        </authorList>
    </citation>
    <scope>NUCLEOTIDE SEQUENCE [LARGE SCALE GENOMIC DNA]</scope>
    <source>
        <strain evidence="1">UBA11978</strain>
    </source>
</reference>
<sequence>MTARLRYAFIIAYYYLTPTRIRTWLRVGQSASTIQDVLKLMAHDTTTWPTLIDIAKHIDWLKQTFGDRHETK</sequence>
<protein>
    <submittedName>
        <fullName evidence="1">Uncharacterized protein</fullName>
    </submittedName>
</protein>
<dbReference type="AlphaFoldDB" id="A0A350P346"/>
<name>A0A350P346_9ALTE</name>
<accession>A0A350P346</accession>
<dbReference type="EMBL" id="DNAN01000286">
    <property type="protein sequence ID" value="HAW75713.1"/>
    <property type="molecule type" value="Genomic_DNA"/>
</dbReference>
<evidence type="ECO:0000313" key="2">
    <source>
        <dbReference type="Proteomes" id="UP000263517"/>
    </source>
</evidence>
<evidence type="ECO:0000313" key="1">
    <source>
        <dbReference type="EMBL" id="HAW75713.1"/>
    </source>
</evidence>
<proteinExistence type="predicted"/>
<dbReference type="Proteomes" id="UP000263517">
    <property type="component" value="Unassembled WGS sequence"/>
</dbReference>
<comment type="caution">
    <text evidence="1">The sequence shown here is derived from an EMBL/GenBank/DDBJ whole genome shotgun (WGS) entry which is preliminary data.</text>
</comment>
<gene>
    <name evidence="1" type="ORF">DCW74_08265</name>
</gene>
<organism evidence="1 2">
    <name type="scientific">Alteromonas australica</name>
    <dbReference type="NCBI Taxonomy" id="589873"/>
    <lineage>
        <taxon>Bacteria</taxon>
        <taxon>Pseudomonadati</taxon>
        <taxon>Pseudomonadota</taxon>
        <taxon>Gammaproteobacteria</taxon>
        <taxon>Alteromonadales</taxon>
        <taxon>Alteromonadaceae</taxon>
        <taxon>Alteromonas/Salinimonas group</taxon>
        <taxon>Alteromonas</taxon>
    </lineage>
</organism>